<gene>
    <name evidence="2" type="ORF">A4X20_09845</name>
</gene>
<dbReference type="SUPFAM" id="SSF140453">
    <property type="entry name" value="EsxAB dimer-like"/>
    <property type="match status" value="1"/>
</dbReference>
<evidence type="ECO:0000313" key="2">
    <source>
        <dbReference type="EMBL" id="OAN30157.1"/>
    </source>
</evidence>
<accession>A0A178LJP1</accession>
<dbReference type="InterPro" id="IPR010310">
    <property type="entry name" value="T7SS_ESAT-6-like"/>
</dbReference>
<sequence length="94" mass="10724">MRYRVELSELLAFVDRLEAFESRAEAAATRVDDQIAALHNTWSGDAADTHRTRHQEWMTAATQMRDALAQLRSAAHNAHRNYTDAAQLNVDMLR</sequence>
<comment type="similarity">
    <text evidence="1">Belongs to the WXG100 family.</text>
</comment>
<name>A0A178LJP1_MYCIR</name>
<dbReference type="NCBIfam" id="TIGR03930">
    <property type="entry name" value="WXG100_ESAT6"/>
    <property type="match status" value="1"/>
</dbReference>
<dbReference type="AlphaFoldDB" id="A0A178LJP1"/>
<reference evidence="2 3" key="1">
    <citation type="submission" date="2016-04" db="EMBL/GenBank/DDBJ databases">
        <title>Draft Genome Sequences of Staphylococcus capitis Strain H36, S. capitis Strain H65, S. cohnii Strain H62, S. hominis Strain H69, Mycobacterium iranicum Strain H39, Plantibacter sp. Strain H53, Pseudomonas oryzihabitans Strain H72, and Microbacterium sp. Strain H83, isolated from residential settings.</title>
        <authorList>
            <person name="Lymperopoulou D."/>
            <person name="Adams R.I."/>
            <person name="Lindow S."/>
            <person name="Coil D.A."/>
            <person name="Jospin G."/>
            <person name="Eisen J.A."/>
        </authorList>
    </citation>
    <scope>NUCLEOTIDE SEQUENCE [LARGE SCALE GENOMIC DNA]</scope>
    <source>
        <strain evidence="2 3">H39</strain>
    </source>
</reference>
<protein>
    <recommendedName>
        <fullName evidence="1">ESAT-6-like protein</fullName>
    </recommendedName>
</protein>
<dbReference type="EMBL" id="LWCS01000065">
    <property type="protein sequence ID" value="OAN30157.1"/>
    <property type="molecule type" value="Genomic_DNA"/>
</dbReference>
<comment type="caution">
    <text evidence="2">The sequence shown here is derived from an EMBL/GenBank/DDBJ whole genome shotgun (WGS) entry which is preliminary data.</text>
</comment>
<dbReference type="InterPro" id="IPR036689">
    <property type="entry name" value="ESAT-6-like_sf"/>
</dbReference>
<organism evidence="2 3">
    <name type="scientific">Mycolicibacterium iranicum</name>
    <name type="common">Mycobacterium iranicum</name>
    <dbReference type="NCBI Taxonomy" id="912594"/>
    <lineage>
        <taxon>Bacteria</taxon>
        <taxon>Bacillati</taxon>
        <taxon>Actinomycetota</taxon>
        <taxon>Actinomycetes</taxon>
        <taxon>Mycobacteriales</taxon>
        <taxon>Mycobacteriaceae</taxon>
        <taxon>Mycolicibacterium</taxon>
    </lineage>
</organism>
<evidence type="ECO:0000256" key="1">
    <source>
        <dbReference type="RuleBase" id="RU362001"/>
    </source>
</evidence>
<evidence type="ECO:0000313" key="3">
    <source>
        <dbReference type="Proteomes" id="UP000078396"/>
    </source>
</evidence>
<dbReference type="OrthoDB" id="4380842at2"/>
<dbReference type="Gene3D" id="1.10.287.1060">
    <property type="entry name" value="ESAT-6-like"/>
    <property type="match status" value="1"/>
</dbReference>
<dbReference type="RefSeq" id="WP_064284833.1">
    <property type="nucleotide sequence ID" value="NZ_LWCS01000065.1"/>
</dbReference>
<proteinExistence type="inferred from homology"/>
<dbReference type="Proteomes" id="UP000078396">
    <property type="component" value="Unassembled WGS sequence"/>
</dbReference>
<dbReference type="Pfam" id="PF06013">
    <property type="entry name" value="WXG100"/>
    <property type="match status" value="1"/>
</dbReference>